<dbReference type="Gene3D" id="3.10.20.90">
    <property type="entry name" value="Phosphatidylinositol 3-kinase Catalytic Subunit, Chain A, domain 1"/>
    <property type="match status" value="1"/>
</dbReference>
<dbReference type="InterPro" id="IPR029071">
    <property type="entry name" value="Ubiquitin-like_domsf"/>
</dbReference>
<dbReference type="InterPro" id="IPR000626">
    <property type="entry name" value="Ubiquitin-like_dom"/>
</dbReference>
<dbReference type="Proteomes" id="UP000275267">
    <property type="component" value="Unassembled WGS sequence"/>
</dbReference>
<accession>A0A3L6Q6H3</accession>
<evidence type="ECO:0000256" key="1">
    <source>
        <dbReference type="ARBA" id="ARBA00022499"/>
    </source>
</evidence>
<dbReference type="GO" id="GO:0003729">
    <property type="term" value="F:mRNA binding"/>
    <property type="evidence" value="ECO:0007669"/>
    <property type="project" value="UniProtKB-ARBA"/>
</dbReference>
<dbReference type="InterPro" id="IPR050158">
    <property type="entry name" value="Ubiquitin_ubiquitin-like"/>
</dbReference>
<gene>
    <name evidence="3" type="ORF">C2845_PM17G06480</name>
</gene>
<protein>
    <recommendedName>
        <fullName evidence="2">Ubiquitin-like domain-containing protein</fullName>
    </recommendedName>
</protein>
<proteinExistence type="predicted"/>
<reference evidence="4" key="1">
    <citation type="journal article" date="2019" name="Nat. Commun.">
        <title>The genome of broomcorn millet.</title>
        <authorList>
            <person name="Zou C."/>
            <person name="Miki D."/>
            <person name="Li D."/>
            <person name="Tang Q."/>
            <person name="Xiao L."/>
            <person name="Rajput S."/>
            <person name="Deng P."/>
            <person name="Jia W."/>
            <person name="Huang R."/>
            <person name="Zhang M."/>
            <person name="Sun Y."/>
            <person name="Hu J."/>
            <person name="Fu X."/>
            <person name="Schnable P.S."/>
            <person name="Li F."/>
            <person name="Zhang H."/>
            <person name="Feng B."/>
            <person name="Zhu X."/>
            <person name="Liu R."/>
            <person name="Schnable J.C."/>
            <person name="Zhu J.-K."/>
            <person name="Zhang H."/>
        </authorList>
    </citation>
    <scope>NUCLEOTIDE SEQUENCE [LARGE SCALE GENOMIC DNA]</scope>
</reference>
<dbReference type="EMBL" id="PQIB02000014">
    <property type="protein sequence ID" value="RLM70080.1"/>
    <property type="molecule type" value="Genomic_DNA"/>
</dbReference>
<dbReference type="PRINTS" id="PR00348">
    <property type="entry name" value="UBIQUITIN"/>
</dbReference>
<name>A0A3L6Q6H3_PANMI</name>
<keyword evidence="4" id="KW-1185">Reference proteome</keyword>
<dbReference type="STRING" id="4540.A0A3L6Q6H3"/>
<feature type="domain" description="Ubiquitin-like" evidence="2">
    <location>
        <begin position="1"/>
        <end position="71"/>
    </location>
</feature>
<dbReference type="SMART" id="SM00213">
    <property type="entry name" value="UBQ"/>
    <property type="match status" value="1"/>
</dbReference>
<dbReference type="PROSITE" id="PS50053">
    <property type="entry name" value="UBIQUITIN_2"/>
    <property type="match status" value="1"/>
</dbReference>
<evidence type="ECO:0000259" key="2">
    <source>
        <dbReference type="PROSITE" id="PS50053"/>
    </source>
</evidence>
<dbReference type="SUPFAM" id="SSF54236">
    <property type="entry name" value="Ubiquitin-like"/>
    <property type="match status" value="1"/>
</dbReference>
<organism evidence="3 4">
    <name type="scientific">Panicum miliaceum</name>
    <name type="common">Proso millet</name>
    <name type="synonym">Broomcorn millet</name>
    <dbReference type="NCBI Taxonomy" id="4540"/>
    <lineage>
        <taxon>Eukaryota</taxon>
        <taxon>Viridiplantae</taxon>
        <taxon>Streptophyta</taxon>
        <taxon>Embryophyta</taxon>
        <taxon>Tracheophyta</taxon>
        <taxon>Spermatophyta</taxon>
        <taxon>Magnoliopsida</taxon>
        <taxon>Liliopsida</taxon>
        <taxon>Poales</taxon>
        <taxon>Poaceae</taxon>
        <taxon>PACMAD clade</taxon>
        <taxon>Panicoideae</taxon>
        <taxon>Panicodae</taxon>
        <taxon>Paniceae</taxon>
        <taxon>Panicinae</taxon>
        <taxon>Panicum</taxon>
        <taxon>Panicum sect. Panicum</taxon>
    </lineage>
</organism>
<evidence type="ECO:0000313" key="3">
    <source>
        <dbReference type="EMBL" id="RLM70080.1"/>
    </source>
</evidence>
<dbReference type="PANTHER" id="PTHR10666">
    <property type="entry name" value="UBIQUITIN"/>
    <property type="match status" value="1"/>
</dbReference>
<keyword evidence="1" id="KW-1017">Isopeptide bond</keyword>
<dbReference type="InterPro" id="IPR019956">
    <property type="entry name" value="Ubiquitin_dom"/>
</dbReference>
<dbReference type="AlphaFoldDB" id="A0A3L6Q6H3"/>
<sequence>MLIFVKMMWPETITLTVESTTTVGEVKAMIQRRYEDIPADEQRLKFSWRELEDGRTLADYNIGNESMLFLVGSRLL</sequence>
<dbReference type="Pfam" id="PF00240">
    <property type="entry name" value="ubiquitin"/>
    <property type="match status" value="1"/>
</dbReference>
<comment type="caution">
    <text evidence="3">The sequence shown here is derived from an EMBL/GenBank/DDBJ whole genome shotgun (WGS) entry which is preliminary data.</text>
</comment>
<evidence type="ECO:0000313" key="4">
    <source>
        <dbReference type="Proteomes" id="UP000275267"/>
    </source>
</evidence>
<dbReference type="OrthoDB" id="7537057at2759"/>